<evidence type="ECO:0000256" key="3">
    <source>
        <dbReference type="SAM" id="Phobius"/>
    </source>
</evidence>
<organism evidence="5 6">
    <name type="scientific">Paractinoplanes rishiriensis</name>
    <dbReference type="NCBI Taxonomy" id="1050105"/>
    <lineage>
        <taxon>Bacteria</taxon>
        <taxon>Bacillati</taxon>
        <taxon>Actinomycetota</taxon>
        <taxon>Actinomycetes</taxon>
        <taxon>Micromonosporales</taxon>
        <taxon>Micromonosporaceae</taxon>
        <taxon>Paractinoplanes</taxon>
    </lineage>
</organism>
<accession>A0A919N2S7</accession>
<proteinExistence type="predicted"/>
<dbReference type="InterPro" id="IPR003439">
    <property type="entry name" value="ABC_transporter-like_ATP-bd"/>
</dbReference>
<evidence type="ECO:0000256" key="2">
    <source>
        <dbReference type="ARBA" id="ARBA00022840"/>
    </source>
</evidence>
<dbReference type="Pfam" id="PF00005">
    <property type="entry name" value="ABC_tran"/>
    <property type="match status" value="1"/>
</dbReference>
<keyword evidence="3" id="KW-0472">Membrane</keyword>
<gene>
    <name evidence="5" type="ORF">Ari01nite_91570</name>
</gene>
<protein>
    <submittedName>
        <fullName evidence="5">Multidrug ABC transporter permease</fullName>
    </submittedName>
</protein>
<dbReference type="GO" id="GO:0005524">
    <property type="term" value="F:ATP binding"/>
    <property type="evidence" value="ECO:0007669"/>
    <property type="project" value="UniProtKB-KW"/>
</dbReference>
<dbReference type="CDD" id="cd03228">
    <property type="entry name" value="ABCC_MRP_Like"/>
    <property type="match status" value="1"/>
</dbReference>
<dbReference type="AlphaFoldDB" id="A0A919N2S7"/>
<evidence type="ECO:0000313" key="6">
    <source>
        <dbReference type="Proteomes" id="UP000636960"/>
    </source>
</evidence>
<dbReference type="InterPro" id="IPR003593">
    <property type="entry name" value="AAA+_ATPase"/>
</dbReference>
<dbReference type="Proteomes" id="UP000636960">
    <property type="component" value="Unassembled WGS sequence"/>
</dbReference>
<evidence type="ECO:0000313" key="5">
    <source>
        <dbReference type="EMBL" id="GIF01693.1"/>
    </source>
</evidence>
<feature type="transmembrane region" description="Helical" evidence="3">
    <location>
        <begin position="22"/>
        <end position="47"/>
    </location>
</feature>
<dbReference type="InterPro" id="IPR027417">
    <property type="entry name" value="P-loop_NTPase"/>
</dbReference>
<dbReference type="SUPFAM" id="SSF52540">
    <property type="entry name" value="P-loop containing nucleoside triphosphate hydrolases"/>
    <property type="match status" value="1"/>
</dbReference>
<dbReference type="PANTHER" id="PTHR24221:SF654">
    <property type="entry name" value="ATP-BINDING CASSETTE SUB-FAMILY B MEMBER 6"/>
    <property type="match status" value="1"/>
</dbReference>
<dbReference type="GO" id="GO:0016887">
    <property type="term" value="F:ATP hydrolysis activity"/>
    <property type="evidence" value="ECO:0007669"/>
    <property type="project" value="InterPro"/>
</dbReference>
<feature type="transmembrane region" description="Helical" evidence="3">
    <location>
        <begin position="251"/>
        <end position="271"/>
    </location>
</feature>
<evidence type="ECO:0000259" key="4">
    <source>
        <dbReference type="PROSITE" id="PS50893"/>
    </source>
</evidence>
<dbReference type="RefSeq" id="WP_203790551.1">
    <property type="nucleotide sequence ID" value="NZ_BOMV01000110.1"/>
</dbReference>
<dbReference type="GO" id="GO:0034040">
    <property type="term" value="F:ATPase-coupled lipid transmembrane transporter activity"/>
    <property type="evidence" value="ECO:0007669"/>
    <property type="project" value="TreeGrafter"/>
</dbReference>
<keyword evidence="3" id="KW-1133">Transmembrane helix</keyword>
<dbReference type="InterPro" id="IPR039421">
    <property type="entry name" value="Type_1_exporter"/>
</dbReference>
<dbReference type="PANTHER" id="PTHR24221">
    <property type="entry name" value="ATP-BINDING CASSETTE SUB-FAMILY B"/>
    <property type="match status" value="1"/>
</dbReference>
<feature type="transmembrane region" description="Helical" evidence="3">
    <location>
        <begin position="56"/>
        <end position="78"/>
    </location>
</feature>
<reference evidence="5" key="1">
    <citation type="submission" date="2021-01" db="EMBL/GenBank/DDBJ databases">
        <title>Whole genome shotgun sequence of Actinoplanes rishiriensis NBRC 108556.</title>
        <authorList>
            <person name="Komaki H."/>
            <person name="Tamura T."/>
        </authorList>
    </citation>
    <scope>NUCLEOTIDE SEQUENCE</scope>
    <source>
        <strain evidence="5">NBRC 108556</strain>
    </source>
</reference>
<dbReference type="EMBL" id="BOMV01000110">
    <property type="protein sequence ID" value="GIF01693.1"/>
    <property type="molecule type" value="Genomic_DNA"/>
</dbReference>
<keyword evidence="1" id="KW-0547">Nucleotide-binding</keyword>
<feature type="transmembrane region" description="Helical" evidence="3">
    <location>
        <begin position="277"/>
        <end position="298"/>
    </location>
</feature>
<dbReference type="PROSITE" id="PS50893">
    <property type="entry name" value="ABC_TRANSPORTER_2"/>
    <property type="match status" value="1"/>
</dbReference>
<sequence length="605" mass="65164">MPVLRDRLLLLRGLRAAGTGPVAAWVVLRLGLAVLPAGVALTMALLIDRVEHGQTFLVALVAFAGTVLVGQILDAFFVPLTELVKARIDGAHRAELARLTAAGPTIGELEDPEIQDLVRLATADPHFWTEKTPGQGTEAQVGSMLRWVGATTSAAIVAVYAWWLLPVLVVPALVNRAFEWHRSLWFARTWTAGAREARRFGDWKERVMSPAEGKEQRVYGFGEFAVQRQIASVHVMFGPLWANRGLDRGLAWLRVAVLVLVPLGVTYAVVADGVVDGRIGIALETAVFTAAFAVYAAVGRIQDAVDIEGALPAVKALVKLRTALPVPAAVAPAARVAGEAPPLVELRGVRFHYPGTDRLVLDDLHLTVRPGELLALVGLNGAGKSTLIKILAGLYQPDAGSITADGVDIRKIGPEAWRRQISVVFQDFVRYHLSARDNIRLGQASVPLDEAALRAAIDEAGLGPVLDRLPAGLDTPLARTRTGGVDLSGGQWQQVVLARALYAVHTGSRMLVLDEPTAHLDVRSEADVFGRLAGRAGDTSIVLISHRLSTVRHADRIVLLDGGRITESGSHAELMAGGGEYARMFTIQAERFRRGFDDRVEEDEL</sequence>
<dbReference type="Gene3D" id="3.40.50.300">
    <property type="entry name" value="P-loop containing nucleotide triphosphate hydrolases"/>
    <property type="match status" value="1"/>
</dbReference>
<comment type="caution">
    <text evidence="5">The sequence shown here is derived from an EMBL/GenBank/DDBJ whole genome shotgun (WGS) entry which is preliminary data.</text>
</comment>
<name>A0A919N2S7_9ACTN</name>
<keyword evidence="3" id="KW-0812">Transmembrane</keyword>
<evidence type="ECO:0000256" key="1">
    <source>
        <dbReference type="ARBA" id="ARBA00022741"/>
    </source>
</evidence>
<feature type="domain" description="ABC transporter" evidence="4">
    <location>
        <begin position="344"/>
        <end position="587"/>
    </location>
</feature>
<keyword evidence="2" id="KW-0067">ATP-binding</keyword>
<keyword evidence="6" id="KW-1185">Reference proteome</keyword>
<feature type="transmembrane region" description="Helical" evidence="3">
    <location>
        <begin position="154"/>
        <end position="174"/>
    </location>
</feature>
<dbReference type="SMART" id="SM00382">
    <property type="entry name" value="AAA"/>
    <property type="match status" value="1"/>
</dbReference>